<keyword evidence="6 10" id="KW-1133">Transmembrane helix</keyword>
<evidence type="ECO:0000256" key="2">
    <source>
        <dbReference type="ARBA" id="ARBA00010323"/>
    </source>
</evidence>
<keyword evidence="7 9" id="KW-0472">Membrane</keyword>
<protein>
    <submittedName>
        <fullName evidence="11">MBOAT family O-acyltransferase</fullName>
    </submittedName>
</protein>
<keyword evidence="12" id="KW-1185">Reference proteome</keyword>
<gene>
    <name evidence="11" type="ORF">ACFQ03_07770</name>
</gene>
<feature type="transmembrane region" description="Helical" evidence="10">
    <location>
        <begin position="110"/>
        <end position="132"/>
    </location>
</feature>
<dbReference type="Pfam" id="PF03062">
    <property type="entry name" value="MBOAT"/>
    <property type="match status" value="1"/>
</dbReference>
<feature type="transmembrane region" description="Helical" evidence="10">
    <location>
        <begin position="7"/>
        <end position="23"/>
    </location>
</feature>
<evidence type="ECO:0000256" key="5">
    <source>
        <dbReference type="ARBA" id="ARBA00022692"/>
    </source>
</evidence>
<comment type="subcellular location">
    <subcellularLocation>
        <location evidence="1">Cell membrane</location>
        <topology evidence="1">Multi-pass membrane protein</topology>
    </subcellularLocation>
</comment>
<dbReference type="PIRSF" id="PIRSF500217">
    <property type="entry name" value="AlgI"/>
    <property type="match status" value="1"/>
</dbReference>
<dbReference type="PANTHER" id="PTHR13285">
    <property type="entry name" value="ACYLTRANSFERASE"/>
    <property type="match status" value="1"/>
</dbReference>
<keyword evidence="4 9" id="KW-0808">Transferase</keyword>
<dbReference type="Proteomes" id="UP001597120">
    <property type="component" value="Unassembled WGS sequence"/>
</dbReference>
<proteinExistence type="inferred from homology"/>
<dbReference type="PANTHER" id="PTHR13285:SF23">
    <property type="entry name" value="TEICHOIC ACID D-ALANYLTRANSFERASE"/>
    <property type="match status" value="1"/>
</dbReference>
<feature type="transmembrane region" description="Helical" evidence="10">
    <location>
        <begin position="228"/>
        <end position="255"/>
    </location>
</feature>
<dbReference type="RefSeq" id="WP_144932687.1">
    <property type="nucleotide sequence ID" value="NZ_JBHTIU010000027.1"/>
</dbReference>
<name>A0ABW3D9W0_9BACL</name>
<evidence type="ECO:0000256" key="9">
    <source>
        <dbReference type="PIRNR" id="PIRNR016636"/>
    </source>
</evidence>
<evidence type="ECO:0000256" key="6">
    <source>
        <dbReference type="ARBA" id="ARBA00022989"/>
    </source>
</evidence>
<evidence type="ECO:0000256" key="3">
    <source>
        <dbReference type="ARBA" id="ARBA00022475"/>
    </source>
</evidence>
<keyword evidence="8 9" id="KW-0012">Acyltransferase</keyword>
<dbReference type="InterPro" id="IPR004299">
    <property type="entry name" value="MBOAT_fam"/>
</dbReference>
<organism evidence="11 12">
    <name type="scientific">Paenibacillus residui</name>
    <dbReference type="NCBI Taxonomy" id="629724"/>
    <lineage>
        <taxon>Bacteria</taxon>
        <taxon>Bacillati</taxon>
        <taxon>Bacillota</taxon>
        <taxon>Bacilli</taxon>
        <taxon>Bacillales</taxon>
        <taxon>Paenibacillaceae</taxon>
        <taxon>Paenibacillus</taxon>
    </lineage>
</organism>
<accession>A0ABW3D9W0</accession>
<evidence type="ECO:0000256" key="4">
    <source>
        <dbReference type="ARBA" id="ARBA00022679"/>
    </source>
</evidence>
<evidence type="ECO:0000256" key="8">
    <source>
        <dbReference type="ARBA" id="ARBA00023315"/>
    </source>
</evidence>
<dbReference type="InterPro" id="IPR024194">
    <property type="entry name" value="Ac/AlaTfrase_AlgI/DltB"/>
</dbReference>
<dbReference type="EMBL" id="JBHTIU010000027">
    <property type="protein sequence ID" value="MFD0869044.1"/>
    <property type="molecule type" value="Genomic_DNA"/>
</dbReference>
<evidence type="ECO:0000313" key="11">
    <source>
        <dbReference type="EMBL" id="MFD0869044.1"/>
    </source>
</evidence>
<comment type="caution">
    <text evidence="11">The sequence shown here is derived from an EMBL/GenBank/DDBJ whole genome shotgun (WGS) entry which is preliminary data.</text>
</comment>
<comment type="similarity">
    <text evidence="2 9">Belongs to the membrane-bound acyltransferase family.</text>
</comment>
<feature type="transmembrane region" description="Helical" evidence="10">
    <location>
        <begin position="448"/>
        <end position="464"/>
    </location>
</feature>
<feature type="transmembrane region" description="Helical" evidence="10">
    <location>
        <begin position="410"/>
        <end position="428"/>
    </location>
</feature>
<dbReference type="InterPro" id="IPR051085">
    <property type="entry name" value="MB_O-acyltransferase"/>
</dbReference>
<evidence type="ECO:0000256" key="10">
    <source>
        <dbReference type="SAM" id="Phobius"/>
    </source>
</evidence>
<dbReference type="InterPro" id="IPR028362">
    <property type="entry name" value="AlgI"/>
</dbReference>
<keyword evidence="5 10" id="KW-0812">Transmembrane</keyword>
<feature type="transmembrane region" description="Helical" evidence="10">
    <location>
        <begin position="188"/>
        <end position="207"/>
    </location>
</feature>
<feature type="transmembrane region" description="Helical" evidence="10">
    <location>
        <begin position="360"/>
        <end position="379"/>
    </location>
</feature>
<sequence>MLFHTPEFMVLMIITMFLYYLLPNRRIFLLSVANVIFYGVAGIGHLFVFIAVSIFTYYCSKMLRGKYAKLILAIALVVNILNLVFFKYTVFLIRSMEQFLSVKLLTEDSFWLTIVLPIGISFYTFQMIAYVVDIYKGKIKPSRTLLDFWVFIAFFANLIAGPIMRGQELLPQIEGIRSIRFDRRNMRIGAAFLGLGLFKKIVLADYISGYADSFFARTAELTGAEGWVAIYLFAFQIFFDFAAYSEMAVGIGYFFGIKLINNFQTPYLSSNATEFWRRWHITLSTFIRDYIYIPLGGSRNGKVRQYINLFLAMTISGIWHGAAWTFVIWGMFHGALLIGHKLYSKGKERLGLAKLDSSKIYHVFAVIVFFHLTCIGWIFFRVDGFQNAISLLSRMLTPEAFLFPKELHKYLLLVAVLYLLHIVEYYLFANAAKWSKAWHNRFPAPVRAVVYTLVIAVLALLLRTEQNTFIYFQF</sequence>
<feature type="transmembrane region" description="Helical" evidence="10">
    <location>
        <begin position="144"/>
        <end position="164"/>
    </location>
</feature>
<feature type="transmembrane region" description="Helical" evidence="10">
    <location>
        <begin position="35"/>
        <end position="58"/>
    </location>
</feature>
<reference evidence="12" key="1">
    <citation type="journal article" date="2019" name="Int. J. Syst. Evol. Microbiol.">
        <title>The Global Catalogue of Microorganisms (GCM) 10K type strain sequencing project: providing services to taxonomists for standard genome sequencing and annotation.</title>
        <authorList>
            <consortium name="The Broad Institute Genomics Platform"/>
            <consortium name="The Broad Institute Genome Sequencing Center for Infectious Disease"/>
            <person name="Wu L."/>
            <person name="Ma J."/>
        </authorList>
    </citation>
    <scope>NUCLEOTIDE SEQUENCE [LARGE SCALE GENOMIC DNA]</scope>
    <source>
        <strain evidence="12">CCUG 57263</strain>
    </source>
</reference>
<evidence type="ECO:0000256" key="1">
    <source>
        <dbReference type="ARBA" id="ARBA00004651"/>
    </source>
</evidence>
<feature type="transmembrane region" description="Helical" evidence="10">
    <location>
        <begin position="70"/>
        <end position="90"/>
    </location>
</feature>
<evidence type="ECO:0000313" key="12">
    <source>
        <dbReference type="Proteomes" id="UP001597120"/>
    </source>
</evidence>
<dbReference type="PIRSF" id="PIRSF016636">
    <property type="entry name" value="AlgI_DltB"/>
    <property type="match status" value="1"/>
</dbReference>
<keyword evidence="3 9" id="KW-1003">Cell membrane</keyword>
<evidence type="ECO:0000256" key="7">
    <source>
        <dbReference type="ARBA" id="ARBA00023136"/>
    </source>
</evidence>